<accession>A0A5J4PJ83</accession>
<protein>
    <submittedName>
        <fullName evidence="1">Uncharacterized protein</fullName>
    </submittedName>
</protein>
<proteinExistence type="predicted"/>
<comment type="caution">
    <text evidence="1">The sequence shown here is derived from an EMBL/GenBank/DDBJ whole genome shotgun (WGS) entry which is preliminary data.</text>
</comment>
<dbReference type="EMBL" id="SNRY01008246">
    <property type="protein sequence ID" value="KAA6308888.1"/>
    <property type="molecule type" value="Genomic_DNA"/>
</dbReference>
<organism evidence="1">
    <name type="scientific">termite gut metagenome</name>
    <dbReference type="NCBI Taxonomy" id="433724"/>
    <lineage>
        <taxon>unclassified sequences</taxon>
        <taxon>metagenomes</taxon>
        <taxon>organismal metagenomes</taxon>
    </lineage>
</organism>
<gene>
    <name evidence="1" type="ORF">EZS27_039526</name>
</gene>
<dbReference type="AlphaFoldDB" id="A0A5J4PJ83"/>
<evidence type="ECO:0000313" key="1">
    <source>
        <dbReference type="EMBL" id="KAA6308888.1"/>
    </source>
</evidence>
<reference evidence="1" key="1">
    <citation type="submission" date="2019-03" db="EMBL/GenBank/DDBJ databases">
        <title>Single cell metagenomics reveals metabolic interactions within the superorganism composed of flagellate Streblomastix strix and complex community of Bacteroidetes bacteria on its surface.</title>
        <authorList>
            <person name="Treitli S.C."/>
            <person name="Kolisko M."/>
            <person name="Husnik F."/>
            <person name="Keeling P."/>
            <person name="Hampl V."/>
        </authorList>
    </citation>
    <scope>NUCLEOTIDE SEQUENCE</scope>
    <source>
        <strain evidence="1">STM</strain>
    </source>
</reference>
<name>A0A5J4PJ83_9ZZZZ</name>
<sequence length="71" mass="8127">MDIKTFQSLRTARWSALTETPFAVHEREIPNEEFILSVRGQKPTNLSLGQVKVDEKSNEITAIPKLLNILY</sequence>